<evidence type="ECO:0000313" key="2">
    <source>
        <dbReference type="EMBL" id="GHH67025.1"/>
    </source>
</evidence>
<evidence type="ECO:0000256" key="1">
    <source>
        <dbReference type="SAM" id="MobiDB-lite"/>
    </source>
</evidence>
<evidence type="ECO:0000313" key="3">
    <source>
        <dbReference type="Proteomes" id="UP000627369"/>
    </source>
</evidence>
<dbReference type="PROSITE" id="PS51257">
    <property type="entry name" value="PROKAR_LIPOPROTEIN"/>
    <property type="match status" value="1"/>
</dbReference>
<gene>
    <name evidence="2" type="ORF">GCM10017772_07990</name>
</gene>
<reference evidence="2" key="1">
    <citation type="journal article" date="2014" name="Int. J. Syst. Evol. Microbiol.">
        <title>Complete genome sequence of Corynebacterium casei LMG S-19264T (=DSM 44701T), isolated from a smear-ripened cheese.</title>
        <authorList>
            <consortium name="US DOE Joint Genome Institute (JGI-PGF)"/>
            <person name="Walter F."/>
            <person name="Albersmeier A."/>
            <person name="Kalinowski J."/>
            <person name="Ruckert C."/>
        </authorList>
    </citation>
    <scope>NUCLEOTIDE SEQUENCE</scope>
    <source>
        <strain evidence="2">CGMCC 4.7398</strain>
    </source>
</reference>
<organism evidence="2 3">
    <name type="scientific">Promicromonospora soli</name>
    <dbReference type="NCBI Taxonomy" id="2035533"/>
    <lineage>
        <taxon>Bacteria</taxon>
        <taxon>Bacillati</taxon>
        <taxon>Actinomycetota</taxon>
        <taxon>Actinomycetes</taxon>
        <taxon>Micrococcales</taxon>
        <taxon>Promicromonosporaceae</taxon>
        <taxon>Promicromonospora</taxon>
    </lineage>
</organism>
<evidence type="ECO:0008006" key="4">
    <source>
        <dbReference type="Google" id="ProtNLM"/>
    </source>
</evidence>
<dbReference type="AlphaFoldDB" id="A0A919FJA6"/>
<protein>
    <recommendedName>
        <fullName evidence="4">Lipoprotein</fullName>
    </recommendedName>
</protein>
<comment type="caution">
    <text evidence="2">The sequence shown here is derived from an EMBL/GenBank/DDBJ whole genome shotgun (WGS) entry which is preliminary data.</text>
</comment>
<name>A0A919FJA6_9MICO</name>
<feature type="region of interest" description="Disordered" evidence="1">
    <location>
        <begin position="25"/>
        <end position="48"/>
    </location>
</feature>
<dbReference type="Proteomes" id="UP000627369">
    <property type="component" value="Unassembled WGS sequence"/>
</dbReference>
<accession>A0A919FJA6</accession>
<keyword evidence="3" id="KW-1185">Reference proteome</keyword>
<reference evidence="2" key="2">
    <citation type="submission" date="2020-09" db="EMBL/GenBank/DDBJ databases">
        <authorList>
            <person name="Sun Q."/>
            <person name="Zhou Y."/>
        </authorList>
    </citation>
    <scope>NUCLEOTIDE SEQUENCE</scope>
    <source>
        <strain evidence="2">CGMCC 4.7398</strain>
    </source>
</reference>
<sequence>MTGSWRVTIATGVLVVAIATGCTSPGSGANPHPVQPTAPSVSTEPSPLAADLREGEELILERNIDGSPIEVPDVEASSFAVYVKCEGEGELSIVYEGSDSPFKASCDGIPTRVEMHLKSAGTSLSIDDAHGKSGQFVIARI</sequence>
<dbReference type="RefSeq" id="WP_189667935.1">
    <property type="nucleotide sequence ID" value="NZ_BNAS01000001.1"/>
</dbReference>
<dbReference type="EMBL" id="BNAS01000001">
    <property type="protein sequence ID" value="GHH67025.1"/>
    <property type="molecule type" value="Genomic_DNA"/>
</dbReference>
<proteinExistence type="predicted"/>